<dbReference type="Gene3D" id="3.40.50.300">
    <property type="entry name" value="P-loop containing nucleotide triphosphate hydrolases"/>
    <property type="match status" value="1"/>
</dbReference>
<dbReference type="CDD" id="cd01898">
    <property type="entry name" value="Obg"/>
    <property type="match status" value="1"/>
</dbReference>
<evidence type="ECO:0000313" key="10">
    <source>
        <dbReference type="EMBL" id="OGE80890.1"/>
    </source>
</evidence>
<evidence type="ECO:0000256" key="2">
    <source>
        <dbReference type="ARBA" id="ARBA00022490"/>
    </source>
</evidence>
<keyword evidence="3" id="KW-0479">Metal-binding</keyword>
<dbReference type="InterPro" id="IPR027417">
    <property type="entry name" value="P-loop_NTPase"/>
</dbReference>
<dbReference type="GO" id="GO:0042254">
    <property type="term" value="P:ribosome biogenesis"/>
    <property type="evidence" value="ECO:0007669"/>
    <property type="project" value="UniProtKB-UniRule"/>
</dbReference>
<dbReference type="InterPro" id="IPR006074">
    <property type="entry name" value="GTP1-OBG_CS"/>
</dbReference>
<keyword evidence="6" id="KW-0460">Magnesium</keyword>
<comment type="similarity">
    <text evidence="1">Belongs to the TRAFAC class OBG-HflX-like GTPase superfamily. OBG GTPase family.</text>
</comment>
<dbReference type="InterPro" id="IPR005225">
    <property type="entry name" value="Small_GTP-bd"/>
</dbReference>
<dbReference type="GO" id="GO:0000287">
    <property type="term" value="F:magnesium ion binding"/>
    <property type="evidence" value="ECO:0007669"/>
    <property type="project" value="InterPro"/>
</dbReference>
<evidence type="ECO:0000256" key="1">
    <source>
        <dbReference type="ARBA" id="ARBA00007699"/>
    </source>
</evidence>
<dbReference type="InterPro" id="IPR031167">
    <property type="entry name" value="G_OBG"/>
</dbReference>
<keyword evidence="7" id="KW-0342">GTP-binding</keyword>
<feature type="domain" description="Obg" evidence="9">
    <location>
        <begin position="1"/>
        <end position="155"/>
    </location>
</feature>
<sequence>MLIDEVKIRIRGGNGGDGIASFKNPMMTYGPTGGDGGNGGDVFVIGVTDLGALRAFRHKKSFRGENGGTGGNNKKDGANGEDLILQVPVGTVIHNLDLKEDVEITKINQKVLIAHGAHGGYGNFHFRSSTNIYPQEFTTGHKAKEFEFLFELKLIADVGLVGLPNVGKSALLNQLTAAKSRVANYHFTTLEPHLGTYYGLILADIPGLIEGASDGKGLGQKFLRHIARCQSIFHLISSESQDVEKDYRVIREELRSFDKSLIEKQEYLFLSKGDLDDVNSVKDKLKKMKNLNKNARVISIHDPKSMKEVEKILREIISKKTDQKQDRT</sequence>
<keyword evidence="4" id="KW-0547">Nucleotide-binding</keyword>
<feature type="domain" description="OBG-type G" evidence="8">
    <location>
        <begin position="156"/>
        <end position="328"/>
    </location>
</feature>
<dbReference type="InterPro" id="IPR014100">
    <property type="entry name" value="GTP-bd_Obg/CgtA"/>
</dbReference>
<evidence type="ECO:0000256" key="7">
    <source>
        <dbReference type="ARBA" id="ARBA00023134"/>
    </source>
</evidence>
<dbReference type="FunFam" id="2.70.210.12:FF:000001">
    <property type="entry name" value="GTPase Obg"/>
    <property type="match status" value="1"/>
</dbReference>
<dbReference type="SUPFAM" id="SSF52540">
    <property type="entry name" value="P-loop containing nucleoside triphosphate hydrolases"/>
    <property type="match status" value="1"/>
</dbReference>
<gene>
    <name evidence="10" type="ORF">A2826_01730</name>
</gene>
<dbReference type="NCBIfam" id="TIGR00231">
    <property type="entry name" value="small_GTP"/>
    <property type="match status" value="1"/>
</dbReference>
<dbReference type="NCBIfam" id="NF008956">
    <property type="entry name" value="PRK12299.1"/>
    <property type="match status" value="1"/>
</dbReference>
<evidence type="ECO:0000259" key="8">
    <source>
        <dbReference type="PROSITE" id="PS51710"/>
    </source>
</evidence>
<dbReference type="Proteomes" id="UP000177912">
    <property type="component" value="Unassembled WGS sequence"/>
</dbReference>
<dbReference type="SUPFAM" id="SSF82051">
    <property type="entry name" value="Obg GTP-binding protein N-terminal domain"/>
    <property type="match status" value="1"/>
</dbReference>
<dbReference type="PANTHER" id="PTHR11702:SF31">
    <property type="entry name" value="MITOCHONDRIAL RIBOSOME-ASSOCIATED GTPASE 2"/>
    <property type="match status" value="1"/>
</dbReference>
<protein>
    <submittedName>
        <fullName evidence="10">Obg family GTPase CgtA</fullName>
    </submittedName>
</protein>
<keyword evidence="2" id="KW-0963">Cytoplasm</keyword>
<accession>A0A1F5NU83</accession>
<comment type="caution">
    <text evidence="10">The sequence shown here is derived from an EMBL/GenBank/DDBJ whole genome shotgun (WGS) entry which is preliminary data.</text>
</comment>
<dbReference type="PROSITE" id="PS51883">
    <property type="entry name" value="OBG"/>
    <property type="match status" value="1"/>
</dbReference>
<organism evidence="10 11">
    <name type="scientific">Candidatus Doudnabacteria bacterium RIFCSPHIGHO2_01_FULL_43_23</name>
    <dbReference type="NCBI Taxonomy" id="1817822"/>
    <lineage>
        <taxon>Bacteria</taxon>
        <taxon>Candidatus Doudnaibacteriota</taxon>
    </lineage>
</organism>
<evidence type="ECO:0000256" key="5">
    <source>
        <dbReference type="ARBA" id="ARBA00022801"/>
    </source>
</evidence>
<keyword evidence="5" id="KW-0378">Hydrolase</keyword>
<dbReference type="EMBL" id="MFEI01000016">
    <property type="protein sequence ID" value="OGE80890.1"/>
    <property type="molecule type" value="Genomic_DNA"/>
</dbReference>
<dbReference type="STRING" id="1817822.A2826_01730"/>
<dbReference type="PROSITE" id="PS51710">
    <property type="entry name" value="G_OBG"/>
    <property type="match status" value="1"/>
</dbReference>
<dbReference type="GO" id="GO:0005525">
    <property type="term" value="F:GTP binding"/>
    <property type="evidence" value="ECO:0007669"/>
    <property type="project" value="UniProtKB-KW"/>
</dbReference>
<dbReference type="InterPro" id="IPR006073">
    <property type="entry name" value="GTP-bd"/>
</dbReference>
<dbReference type="GO" id="GO:0003924">
    <property type="term" value="F:GTPase activity"/>
    <property type="evidence" value="ECO:0007669"/>
    <property type="project" value="InterPro"/>
</dbReference>
<evidence type="ECO:0000256" key="3">
    <source>
        <dbReference type="ARBA" id="ARBA00022723"/>
    </source>
</evidence>
<dbReference type="Pfam" id="PF01018">
    <property type="entry name" value="GTP1_OBG"/>
    <property type="match status" value="1"/>
</dbReference>
<dbReference type="PIRSF" id="PIRSF002401">
    <property type="entry name" value="GTP_bd_Obg/CgtA"/>
    <property type="match status" value="1"/>
</dbReference>
<dbReference type="NCBIfam" id="TIGR02729">
    <property type="entry name" value="Obg_CgtA"/>
    <property type="match status" value="1"/>
</dbReference>
<dbReference type="Gene3D" id="2.70.210.12">
    <property type="entry name" value="GTP1/OBG domain"/>
    <property type="match status" value="1"/>
</dbReference>
<evidence type="ECO:0000256" key="6">
    <source>
        <dbReference type="ARBA" id="ARBA00022842"/>
    </source>
</evidence>
<proteinExistence type="inferred from homology"/>
<evidence type="ECO:0000256" key="4">
    <source>
        <dbReference type="ARBA" id="ARBA00022741"/>
    </source>
</evidence>
<dbReference type="Pfam" id="PF01926">
    <property type="entry name" value="MMR_HSR1"/>
    <property type="match status" value="1"/>
</dbReference>
<evidence type="ECO:0000259" key="9">
    <source>
        <dbReference type="PROSITE" id="PS51883"/>
    </source>
</evidence>
<dbReference type="PROSITE" id="PS00905">
    <property type="entry name" value="GTP1_OBG"/>
    <property type="match status" value="1"/>
</dbReference>
<dbReference type="InterPro" id="IPR036726">
    <property type="entry name" value="GTP1_OBG_dom_sf"/>
</dbReference>
<dbReference type="PRINTS" id="PR00326">
    <property type="entry name" value="GTP1OBG"/>
</dbReference>
<dbReference type="InterPro" id="IPR006169">
    <property type="entry name" value="GTP1_OBG_dom"/>
</dbReference>
<name>A0A1F5NU83_9BACT</name>
<reference evidence="10 11" key="1">
    <citation type="journal article" date="2016" name="Nat. Commun.">
        <title>Thousands of microbial genomes shed light on interconnected biogeochemical processes in an aquifer system.</title>
        <authorList>
            <person name="Anantharaman K."/>
            <person name="Brown C.T."/>
            <person name="Hug L.A."/>
            <person name="Sharon I."/>
            <person name="Castelle C.J."/>
            <person name="Probst A.J."/>
            <person name="Thomas B.C."/>
            <person name="Singh A."/>
            <person name="Wilkins M.J."/>
            <person name="Karaoz U."/>
            <person name="Brodie E.L."/>
            <person name="Williams K.H."/>
            <person name="Hubbard S.S."/>
            <person name="Banfield J.F."/>
        </authorList>
    </citation>
    <scope>NUCLEOTIDE SEQUENCE [LARGE SCALE GENOMIC DNA]</scope>
</reference>
<dbReference type="PANTHER" id="PTHR11702">
    <property type="entry name" value="DEVELOPMENTALLY REGULATED GTP-BINDING PROTEIN-RELATED"/>
    <property type="match status" value="1"/>
</dbReference>
<dbReference type="AlphaFoldDB" id="A0A1F5NU83"/>
<evidence type="ECO:0000313" key="11">
    <source>
        <dbReference type="Proteomes" id="UP000177912"/>
    </source>
</evidence>
<dbReference type="InterPro" id="IPR045086">
    <property type="entry name" value="OBG_GTPase"/>
</dbReference>